<dbReference type="Pfam" id="PF11888">
    <property type="entry name" value="DUF3408"/>
    <property type="match status" value="1"/>
</dbReference>
<reference evidence="2 3" key="1">
    <citation type="submission" date="2015-09" db="EMBL/GenBank/DDBJ databases">
        <authorList>
            <consortium name="Pathogen Informatics"/>
        </authorList>
    </citation>
    <scope>NUCLEOTIDE SEQUENCE [LARGE SCALE GENOMIC DNA]</scope>
    <source>
        <strain evidence="2 3">2789STDY5834899</strain>
    </source>
</reference>
<dbReference type="AlphaFoldDB" id="A0A174PAM1"/>
<evidence type="ECO:0000313" key="3">
    <source>
        <dbReference type="Proteomes" id="UP000095576"/>
    </source>
</evidence>
<gene>
    <name evidence="2" type="ORF">ERS852511_02556</name>
</gene>
<dbReference type="InterPro" id="IPR021823">
    <property type="entry name" value="DUF3408"/>
</dbReference>
<organism evidence="2 3">
    <name type="scientific">Bacteroides thetaiotaomicron</name>
    <dbReference type="NCBI Taxonomy" id="818"/>
    <lineage>
        <taxon>Bacteria</taxon>
        <taxon>Pseudomonadati</taxon>
        <taxon>Bacteroidota</taxon>
        <taxon>Bacteroidia</taxon>
        <taxon>Bacteroidales</taxon>
        <taxon>Bacteroidaceae</taxon>
        <taxon>Bacteroides</taxon>
    </lineage>
</organism>
<dbReference type="Proteomes" id="UP000095576">
    <property type="component" value="Unassembled WGS sequence"/>
</dbReference>
<sequence length="146" mass="16739">MAKKQVTVNEEMIRGIMAGDIPNYGKEDISVDDAMTTDESDRNECGSGNPEPVPAEKSTGRQKRRKDGTDSYRKQFLMRGNVLQRQQAYIGINNYLFIQKFLSVVAPKVSMSKYIDDVLTAHIEQYQEEIDSLYHNQINNEPLYKK</sequence>
<dbReference type="RefSeq" id="WP_055300004.1">
    <property type="nucleotide sequence ID" value="NZ_CZAP01000008.1"/>
</dbReference>
<name>A0A174PAM1_BACT4</name>
<dbReference type="EMBL" id="CZAP01000008">
    <property type="protein sequence ID" value="CUP58022.1"/>
    <property type="molecule type" value="Genomic_DNA"/>
</dbReference>
<accession>A0A174PAM1</accession>
<evidence type="ECO:0000313" key="2">
    <source>
        <dbReference type="EMBL" id="CUP58022.1"/>
    </source>
</evidence>
<evidence type="ECO:0000256" key="1">
    <source>
        <dbReference type="SAM" id="MobiDB-lite"/>
    </source>
</evidence>
<protein>
    <submittedName>
        <fullName evidence="2">Protein of uncharacterized function (DUF3408)</fullName>
    </submittedName>
</protein>
<feature type="region of interest" description="Disordered" evidence="1">
    <location>
        <begin position="20"/>
        <end position="72"/>
    </location>
</feature>
<proteinExistence type="predicted"/>